<dbReference type="InterPro" id="IPR051908">
    <property type="entry name" value="Ribosomal_N-acetyltransferase"/>
</dbReference>
<dbReference type="SUPFAM" id="SSF55729">
    <property type="entry name" value="Acyl-CoA N-acyltransferases (Nat)"/>
    <property type="match status" value="1"/>
</dbReference>
<evidence type="ECO:0000313" key="2">
    <source>
        <dbReference type="EMBL" id="GAA0944901.1"/>
    </source>
</evidence>
<gene>
    <name evidence="2" type="ORF">GCM10009554_39390</name>
</gene>
<dbReference type="Gene3D" id="3.40.630.30">
    <property type="match status" value="1"/>
</dbReference>
<proteinExistence type="predicted"/>
<dbReference type="InterPro" id="IPR000182">
    <property type="entry name" value="GNAT_dom"/>
</dbReference>
<reference evidence="3" key="1">
    <citation type="journal article" date="2019" name="Int. J. Syst. Evol. Microbiol.">
        <title>The Global Catalogue of Microorganisms (GCM) 10K type strain sequencing project: providing services to taxonomists for standard genome sequencing and annotation.</title>
        <authorList>
            <consortium name="The Broad Institute Genomics Platform"/>
            <consortium name="The Broad Institute Genome Sequencing Center for Infectious Disease"/>
            <person name="Wu L."/>
            <person name="Ma J."/>
        </authorList>
    </citation>
    <scope>NUCLEOTIDE SEQUENCE [LARGE SCALE GENOMIC DNA]</scope>
    <source>
        <strain evidence="3">JCM 10977</strain>
    </source>
</reference>
<name>A0ABP4B8B9_9ACTN</name>
<dbReference type="RefSeq" id="WP_343971752.1">
    <property type="nucleotide sequence ID" value="NZ_BAAAHK010000008.1"/>
</dbReference>
<organism evidence="2 3">
    <name type="scientific">Kribbella koreensis</name>
    <dbReference type="NCBI Taxonomy" id="57909"/>
    <lineage>
        <taxon>Bacteria</taxon>
        <taxon>Bacillati</taxon>
        <taxon>Actinomycetota</taxon>
        <taxon>Actinomycetes</taxon>
        <taxon>Propionibacteriales</taxon>
        <taxon>Kribbellaceae</taxon>
        <taxon>Kribbella</taxon>
    </lineage>
</organism>
<accession>A0ABP4B8B9</accession>
<feature type="domain" description="N-acetyltransferase" evidence="1">
    <location>
        <begin position="27"/>
        <end position="191"/>
    </location>
</feature>
<protein>
    <submittedName>
        <fullName evidence="2">GNAT family N-acetyltransferase</fullName>
    </submittedName>
</protein>
<comment type="caution">
    <text evidence="2">The sequence shown here is derived from an EMBL/GenBank/DDBJ whole genome shotgun (WGS) entry which is preliminary data.</text>
</comment>
<dbReference type="PROSITE" id="PS51186">
    <property type="entry name" value="GNAT"/>
    <property type="match status" value="1"/>
</dbReference>
<keyword evidence="3" id="KW-1185">Reference proteome</keyword>
<dbReference type="PANTHER" id="PTHR43441">
    <property type="entry name" value="RIBOSOMAL-PROTEIN-SERINE ACETYLTRANSFERASE"/>
    <property type="match status" value="1"/>
</dbReference>
<evidence type="ECO:0000259" key="1">
    <source>
        <dbReference type="PROSITE" id="PS51186"/>
    </source>
</evidence>
<dbReference type="InterPro" id="IPR016181">
    <property type="entry name" value="Acyl_CoA_acyltransferase"/>
</dbReference>
<dbReference type="EMBL" id="BAAAHK010000008">
    <property type="protein sequence ID" value="GAA0944901.1"/>
    <property type="molecule type" value="Genomic_DNA"/>
</dbReference>
<dbReference type="PANTHER" id="PTHR43441:SF10">
    <property type="entry name" value="ACETYLTRANSFERASE"/>
    <property type="match status" value="1"/>
</dbReference>
<dbReference type="Pfam" id="PF13302">
    <property type="entry name" value="Acetyltransf_3"/>
    <property type="match status" value="1"/>
</dbReference>
<evidence type="ECO:0000313" key="3">
    <source>
        <dbReference type="Proteomes" id="UP001500542"/>
    </source>
</evidence>
<dbReference type="Proteomes" id="UP001500542">
    <property type="component" value="Unassembled WGS sequence"/>
</dbReference>
<sequence>MPILVEPALPAGILSDKQQPRLKADDLVLRPWRAADAPIVKAAFDCPDIQRWHVRRLDTLEEAVEWTGQWPLRWAGEEAVSWAIVDDTDEPLGQVGLRSISLAEGAAGVSYWVLPDARGRGLAARAVAAMCGWAFGEVGLNRLENHHSTLNQASCRVAEKTGFPHEGTLRRAIKHADGWHDWHVHGRLSTDA</sequence>
<dbReference type="CDD" id="cd04301">
    <property type="entry name" value="NAT_SF"/>
    <property type="match status" value="1"/>
</dbReference>